<name>A0A7C3UQK6_UNCW3</name>
<keyword evidence="3 6" id="KW-0812">Transmembrane</keyword>
<protein>
    <submittedName>
        <fullName evidence="9">ComEC family competence protein</fullName>
    </submittedName>
</protein>
<feature type="transmembrane region" description="Helical" evidence="6">
    <location>
        <begin position="289"/>
        <end position="306"/>
    </location>
</feature>
<dbReference type="AlphaFoldDB" id="A0A7C3UQK6"/>
<comment type="subcellular location">
    <subcellularLocation>
        <location evidence="1">Cell membrane</location>
        <topology evidence="1">Multi-pass membrane protein</topology>
    </subcellularLocation>
</comment>
<evidence type="ECO:0000259" key="7">
    <source>
        <dbReference type="Pfam" id="PF03772"/>
    </source>
</evidence>
<dbReference type="PANTHER" id="PTHR30619">
    <property type="entry name" value="DNA INTERNALIZATION/COMPETENCE PROTEIN COMEC/REC2"/>
    <property type="match status" value="1"/>
</dbReference>
<dbReference type="GO" id="GO:0005886">
    <property type="term" value="C:plasma membrane"/>
    <property type="evidence" value="ECO:0007669"/>
    <property type="project" value="UniProtKB-SubCell"/>
</dbReference>
<evidence type="ECO:0000313" key="9">
    <source>
        <dbReference type="EMBL" id="HGE99070.1"/>
    </source>
</evidence>
<reference evidence="9" key="1">
    <citation type="journal article" date="2020" name="mSystems">
        <title>Genome- and Community-Level Interaction Insights into Carbon Utilization and Element Cycling Functions of Hydrothermarchaeota in Hydrothermal Sediment.</title>
        <authorList>
            <person name="Zhou Z."/>
            <person name="Liu Y."/>
            <person name="Xu W."/>
            <person name="Pan J."/>
            <person name="Luo Z.H."/>
            <person name="Li M."/>
        </authorList>
    </citation>
    <scope>NUCLEOTIDE SEQUENCE [LARGE SCALE GENOMIC DNA]</scope>
    <source>
        <strain evidence="9">SpSt-906</strain>
    </source>
</reference>
<dbReference type="PANTHER" id="PTHR30619:SF1">
    <property type="entry name" value="RECOMBINATION PROTEIN 2"/>
    <property type="match status" value="1"/>
</dbReference>
<keyword evidence="2" id="KW-1003">Cell membrane</keyword>
<feature type="transmembrane region" description="Helical" evidence="6">
    <location>
        <begin position="22"/>
        <end position="49"/>
    </location>
</feature>
<feature type="transmembrane region" description="Helical" evidence="6">
    <location>
        <begin position="312"/>
        <end position="330"/>
    </location>
</feature>
<evidence type="ECO:0000256" key="6">
    <source>
        <dbReference type="SAM" id="Phobius"/>
    </source>
</evidence>
<proteinExistence type="predicted"/>
<feature type="transmembrane region" description="Helical" evidence="6">
    <location>
        <begin position="372"/>
        <end position="395"/>
    </location>
</feature>
<gene>
    <name evidence="9" type="ORF">ENX07_03250</name>
</gene>
<feature type="domain" description="DUF4131" evidence="8">
    <location>
        <begin position="15"/>
        <end position="153"/>
    </location>
</feature>
<feature type="transmembrane region" description="Helical" evidence="6">
    <location>
        <begin position="213"/>
        <end position="235"/>
    </location>
</feature>
<evidence type="ECO:0000259" key="8">
    <source>
        <dbReference type="Pfam" id="PF13567"/>
    </source>
</evidence>
<accession>A0A7C3UQK6</accession>
<sequence>MLFFLILGIISGEYLPFNLLILFLLLSLILLIPTRFYSLYLLFSLIFALNEKLSQPHLPKRFFYQKVSLKGEMNEEGIIKIKSVTIGNQEIKIGGKVKVFFKGNVFPRIGDLVKLEGVLKPIDYPSNPNLFNHNRYFKRKGFVGNLLAEKIETIQPGKPSLIRHLLTSFRDYSRETFSRGLGEKERAVLFGLLFGEKRGLPPDVRCYFSRSGLYHILAVSGLHIGILVFALLIFLSVARLNQLGKALFITIFLLFYLAVVGFSPSATRATIMALLLLYSYLLQRKTDPFHSLVIAAILILFFSPGSLFEPGFQLSFIITAFILLFGLPLYRRLKKIEVKFFSYLFSSLSVSFSAFLGGFPLIWFHFYQIPVLTIFANLFVIPLVGFLLPLAFFLLGINLLLPSLAGFLSLTLNSGLKALLFLIRFFGAQPFATINLPKPPQLFLFWLYLLFLLLLRWKEKRIRTIWLILFFAGANLFLWSSLIKREEIQITFLDTYSSEPVLIENQNRSFLILTGKWEGILDDFLASKGIKELDILFLPKIKERDLKNLEGKLNSVKIKSIFIPGVSNFPFARKGEAIRVGKNLLVEYLGMRFLLFPTKGSYNLLLMVNDYRILFYFAGEILEGVEIIRISGGRKRLREMVFKEGEYLIYQTRKGVLPFSTPFLLPTRSLGAITIKLGAEVRIITEKGSVYSGKTLPRTSL</sequence>
<feature type="transmembrane region" description="Helical" evidence="6">
    <location>
        <begin position="407"/>
        <end position="427"/>
    </location>
</feature>
<dbReference type="InterPro" id="IPR004477">
    <property type="entry name" value="ComEC_N"/>
</dbReference>
<evidence type="ECO:0000256" key="3">
    <source>
        <dbReference type="ARBA" id="ARBA00022692"/>
    </source>
</evidence>
<dbReference type="NCBIfam" id="TIGR00360">
    <property type="entry name" value="ComEC_N-term"/>
    <property type="match status" value="1"/>
</dbReference>
<evidence type="ECO:0000256" key="4">
    <source>
        <dbReference type="ARBA" id="ARBA00022989"/>
    </source>
</evidence>
<dbReference type="Pfam" id="PF13567">
    <property type="entry name" value="DUF4131"/>
    <property type="match status" value="1"/>
</dbReference>
<evidence type="ECO:0000256" key="1">
    <source>
        <dbReference type="ARBA" id="ARBA00004651"/>
    </source>
</evidence>
<evidence type="ECO:0000256" key="5">
    <source>
        <dbReference type="ARBA" id="ARBA00023136"/>
    </source>
</evidence>
<feature type="domain" description="ComEC/Rec2-related protein" evidence="7">
    <location>
        <begin position="192"/>
        <end position="460"/>
    </location>
</feature>
<comment type="caution">
    <text evidence="9">The sequence shown here is derived from an EMBL/GenBank/DDBJ whole genome shotgun (WGS) entry which is preliminary data.</text>
</comment>
<dbReference type="InterPro" id="IPR025405">
    <property type="entry name" value="DUF4131"/>
</dbReference>
<dbReference type="Pfam" id="PF03772">
    <property type="entry name" value="Competence"/>
    <property type="match status" value="1"/>
</dbReference>
<feature type="transmembrane region" description="Helical" evidence="6">
    <location>
        <begin position="342"/>
        <end position="366"/>
    </location>
</feature>
<keyword evidence="5 6" id="KW-0472">Membrane</keyword>
<feature type="transmembrane region" description="Helical" evidence="6">
    <location>
        <begin position="464"/>
        <end position="482"/>
    </location>
</feature>
<feature type="transmembrane region" description="Helical" evidence="6">
    <location>
        <begin position="247"/>
        <end position="277"/>
    </location>
</feature>
<organism evidence="9">
    <name type="scientific">candidate division WOR-3 bacterium</name>
    <dbReference type="NCBI Taxonomy" id="2052148"/>
    <lineage>
        <taxon>Bacteria</taxon>
        <taxon>Bacteria division WOR-3</taxon>
    </lineage>
</organism>
<dbReference type="EMBL" id="DTMQ01000018">
    <property type="protein sequence ID" value="HGE99070.1"/>
    <property type="molecule type" value="Genomic_DNA"/>
</dbReference>
<feature type="transmembrane region" description="Helical" evidence="6">
    <location>
        <begin position="439"/>
        <end position="457"/>
    </location>
</feature>
<dbReference type="InterPro" id="IPR052159">
    <property type="entry name" value="Competence_DNA_uptake"/>
</dbReference>
<keyword evidence="4 6" id="KW-1133">Transmembrane helix</keyword>
<evidence type="ECO:0000256" key="2">
    <source>
        <dbReference type="ARBA" id="ARBA00022475"/>
    </source>
</evidence>